<reference evidence="4" key="2">
    <citation type="submission" date="2019-12" db="EMBL/GenBank/DDBJ databases">
        <title>Complete and draft genome sequences of new strains and members of some known species of the genus Rathayibacter isolated from plants.</title>
        <authorList>
            <person name="Tarlachkov S.V."/>
            <person name="Starodumova I.P."/>
            <person name="Dorofeeva L.V."/>
            <person name="Prisyazhnaya N.V."/>
            <person name="Leyn S."/>
            <person name="Zlamal J."/>
            <person name="Elan M."/>
            <person name="Osterman A.L."/>
            <person name="Nadler S."/>
            <person name="Subbotin S.A."/>
            <person name="Evtushenko L.I."/>
        </authorList>
    </citation>
    <scope>NUCLEOTIDE SEQUENCE [LARGE SCALE GENOMIC DNA]</scope>
    <source>
        <strain evidence="4">VKM Ac-2761</strain>
    </source>
</reference>
<protein>
    <submittedName>
        <fullName evidence="2">AraC family transcriptional regulator</fullName>
    </submittedName>
</protein>
<dbReference type="Gene3D" id="1.10.10.60">
    <property type="entry name" value="Homeodomain-like"/>
    <property type="match status" value="1"/>
</dbReference>
<name>A0A166HXV4_9MICO</name>
<dbReference type="EMBL" id="CP047186">
    <property type="protein sequence ID" value="QHC54286.1"/>
    <property type="molecule type" value="Genomic_DNA"/>
</dbReference>
<dbReference type="OrthoDB" id="5125631at2"/>
<evidence type="ECO:0000313" key="1">
    <source>
        <dbReference type="EMBL" id="KZX21323.1"/>
    </source>
</evidence>
<dbReference type="KEGG" id="rte:GSU10_00500"/>
<organism evidence="1 3">
    <name type="scientific">Rathayibacter tanaceti</name>
    <dbReference type="NCBI Taxonomy" id="1671680"/>
    <lineage>
        <taxon>Bacteria</taxon>
        <taxon>Bacillati</taxon>
        <taxon>Actinomycetota</taxon>
        <taxon>Actinomycetes</taxon>
        <taxon>Micrococcales</taxon>
        <taxon>Microbacteriaceae</taxon>
        <taxon>Rathayibacter</taxon>
    </lineage>
</organism>
<evidence type="ECO:0000313" key="2">
    <source>
        <dbReference type="EMBL" id="QHC54286.1"/>
    </source>
</evidence>
<evidence type="ECO:0000313" key="3">
    <source>
        <dbReference type="Proteomes" id="UP000076717"/>
    </source>
</evidence>
<dbReference type="AlphaFoldDB" id="A0A166HXV4"/>
<evidence type="ECO:0000313" key="4">
    <source>
        <dbReference type="Proteomes" id="UP000465031"/>
    </source>
</evidence>
<reference evidence="2" key="3">
    <citation type="submission" date="2019-12" db="EMBL/GenBank/DDBJ databases">
        <title>Complete and Draft Genome Sequences of New Strains and Members of Some Known Species of the Genus Rathayibacter isolated from Plants.</title>
        <authorList>
            <person name="Tarlachkov S.V."/>
            <person name="Starodumova I.P."/>
            <person name="Dorofeeva L.V."/>
            <person name="Prisyazhnaya N.V."/>
            <person name="Leyn S.A."/>
            <person name="Zlamal J.E."/>
            <person name="Elane M.L."/>
            <person name="Osterman A.L."/>
            <person name="Nadler S.A."/>
            <person name="Subbotin S.A."/>
            <person name="Evtushenko L.I."/>
        </authorList>
    </citation>
    <scope>NUCLEOTIDE SEQUENCE</scope>
    <source>
        <strain evidence="2">VKM Ac-2761</strain>
    </source>
</reference>
<sequence>MNPFDNWLPAPVEPAVHLTGEEAAEWMQAIGWCPRKPVAGLRVAGDAIGGVDFALARLEHNSRHAAMTRPDVGVAVLSVDTGELRIRGEGMDETMHEGDVLLYPTPARFDIESEKPYGVVELSFEENRLYRFWEGLPERPVIVRAETTIARIVRPTIRTGLEARLDPDAPTWPLLRGVFEPLVSGLLVVIGPPIASGTTADTAELVRTAIGTITARRQEPDFDPQALADELDVPLADLEEAFVCTGRTPTQFLRAARVDSAREMLARRVLPSWHDQQELAVLAGFPTGKEMRRAIRLQDLEDAER</sequence>
<dbReference type="EMBL" id="LIIN01000044">
    <property type="protein sequence ID" value="KZX21323.1"/>
    <property type="molecule type" value="Genomic_DNA"/>
</dbReference>
<keyword evidence="3" id="KW-1185">Reference proteome</keyword>
<dbReference type="Proteomes" id="UP000465031">
    <property type="component" value="Chromosome"/>
</dbReference>
<proteinExistence type="predicted"/>
<dbReference type="Proteomes" id="UP000076717">
    <property type="component" value="Unassembled WGS sequence"/>
</dbReference>
<gene>
    <name evidence="1" type="ORF">ACH61_01556</name>
    <name evidence="2" type="ORF">GSU10_00500</name>
</gene>
<reference evidence="1 3" key="1">
    <citation type="submission" date="2015-08" db="EMBL/GenBank/DDBJ databases">
        <title>Draft Genome Sequence of Rathayibacter sp. Strain VKM Ac-2596 Isolated from Leaf Gall Induced by Plant-Parasitic Nematodes.</title>
        <authorList>
            <person name="Vasilenko O.V."/>
            <person name="Starodumova I.P."/>
            <person name="Tarlachkov S.V."/>
            <person name="Dorofeeva L.V."/>
            <person name="Evtushenko L.I."/>
        </authorList>
    </citation>
    <scope>NUCLEOTIDE SEQUENCE [LARGE SCALE GENOMIC DNA]</scope>
    <source>
        <strain evidence="1 3">VKM Ac-2596</strain>
    </source>
</reference>
<dbReference type="RefSeq" id="WP_068210434.1">
    <property type="nucleotide sequence ID" value="NZ_CP047186.1"/>
</dbReference>
<accession>A0A166HXV4</accession>